<evidence type="ECO:0000256" key="5">
    <source>
        <dbReference type="SAM" id="Phobius"/>
    </source>
</evidence>
<dbReference type="OrthoDB" id="5292786at2"/>
<feature type="transmembrane region" description="Helical" evidence="5">
    <location>
        <begin position="338"/>
        <end position="361"/>
    </location>
</feature>
<dbReference type="PANTHER" id="PTHR37422:SF23">
    <property type="entry name" value="TEICHURONIC ACID BIOSYNTHESIS PROTEIN TUAE"/>
    <property type="match status" value="1"/>
</dbReference>
<feature type="transmembrane region" description="Helical" evidence="5">
    <location>
        <begin position="171"/>
        <end position="190"/>
    </location>
</feature>
<dbReference type="Proteomes" id="UP000008721">
    <property type="component" value="Chromosome"/>
</dbReference>
<gene>
    <name evidence="7" type="ordered locus">Sulku_2128</name>
</gene>
<evidence type="ECO:0000313" key="7">
    <source>
        <dbReference type="EMBL" id="ADR34788.1"/>
    </source>
</evidence>
<dbReference type="RefSeq" id="WP_013460985.1">
    <property type="nucleotide sequence ID" value="NC_014762.1"/>
</dbReference>
<feature type="transmembrane region" description="Helical" evidence="5">
    <location>
        <begin position="125"/>
        <end position="146"/>
    </location>
</feature>
<evidence type="ECO:0000256" key="2">
    <source>
        <dbReference type="ARBA" id="ARBA00022692"/>
    </source>
</evidence>
<feature type="transmembrane region" description="Helical" evidence="5">
    <location>
        <begin position="20"/>
        <end position="53"/>
    </location>
</feature>
<keyword evidence="2 5" id="KW-0812">Transmembrane</keyword>
<evidence type="ECO:0000256" key="1">
    <source>
        <dbReference type="ARBA" id="ARBA00004141"/>
    </source>
</evidence>
<sequence>MNHLYTKFLELRSDKDRLTLWMNNLIVVYMFFVPITAAVTSRIFIVILILFFLRGNIVHYAREVWKNRVVRAFSYFLMVYFIWLIGSDSLINGWHSISHVKNVLYLFVFLTVIDGRYINRIIGAFIVAMMVSEILSYSMFFGIIPWEFGIGDRFFYKAFCVGDPSPFLHHIHYGVVLAFTVVLLAQKVLYAKEDIRLKAIMFFFTLTASANIFVTGGRTGYIAFFPLLAFFFFYYHRKWILPALIGISIFAGAMYQSSDLLQNKVAQTVIEIEKLAQPTADFDSSLGQRVGFWIYSLEVIKDNFWFGVGTGDSMDEVFKRVLPKDDEVKSIAHEHNQYISVMLQFGLIGLLAFLNIFYQIYKYRPKDESLRFIQLAITMAIAMGLTMTIFNLRVFLHLWILMLAVSMIDRKHRSIQRDIQENRVFLFQVIGIGAVFYTAVFIKGFF</sequence>
<dbReference type="KEGG" id="sku:Sulku_2128"/>
<keyword evidence="3 5" id="KW-1133">Transmembrane helix</keyword>
<feature type="transmembrane region" description="Helical" evidence="5">
    <location>
        <begin position="424"/>
        <end position="442"/>
    </location>
</feature>
<evidence type="ECO:0000256" key="4">
    <source>
        <dbReference type="ARBA" id="ARBA00023136"/>
    </source>
</evidence>
<dbReference type="eggNOG" id="COG3307">
    <property type="taxonomic scope" value="Bacteria"/>
</dbReference>
<dbReference type="STRING" id="709032.Sulku_2128"/>
<name>E4U391_SULKY</name>
<dbReference type="HOGENOM" id="CLU_051481_1_0_7"/>
<dbReference type="AlphaFoldDB" id="E4U391"/>
<accession>E4U391</accession>
<dbReference type="EMBL" id="CP002355">
    <property type="protein sequence ID" value="ADR34788.1"/>
    <property type="molecule type" value="Genomic_DNA"/>
</dbReference>
<evidence type="ECO:0000259" key="6">
    <source>
        <dbReference type="Pfam" id="PF04932"/>
    </source>
</evidence>
<keyword evidence="4 5" id="KW-0472">Membrane</keyword>
<organism evidence="7 8">
    <name type="scientific">Sulfuricurvum kujiense (strain ATCC BAA-921 / DSM 16994 / JCM 11577 / YK-1)</name>
    <dbReference type="NCBI Taxonomy" id="709032"/>
    <lineage>
        <taxon>Bacteria</taxon>
        <taxon>Pseudomonadati</taxon>
        <taxon>Campylobacterota</taxon>
        <taxon>Epsilonproteobacteria</taxon>
        <taxon>Campylobacterales</taxon>
        <taxon>Sulfurimonadaceae</taxon>
        <taxon>Sulfuricurvum</taxon>
    </lineage>
</organism>
<feature type="transmembrane region" description="Helical" evidence="5">
    <location>
        <begin position="239"/>
        <end position="255"/>
    </location>
</feature>
<feature type="transmembrane region" description="Helical" evidence="5">
    <location>
        <begin position="73"/>
        <end position="91"/>
    </location>
</feature>
<dbReference type="InterPro" id="IPR007016">
    <property type="entry name" value="O-antigen_ligase-rel_domated"/>
</dbReference>
<proteinExistence type="predicted"/>
<feature type="transmembrane region" description="Helical" evidence="5">
    <location>
        <begin position="373"/>
        <end position="403"/>
    </location>
</feature>
<dbReference type="GO" id="GO:0016020">
    <property type="term" value="C:membrane"/>
    <property type="evidence" value="ECO:0007669"/>
    <property type="project" value="UniProtKB-SubCell"/>
</dbReference>
<keyword evidence="8" id="KW-1185">Reference proteome</keyword>
<dbReference type="InterPro" id="IPR051533">
    <property type="entry name" value="WaaL-like"/>
</dbReference>
<comment type="subcellular location">
    <subcellularLocation>
        <location evidence="1">Membrane</location>
        <topology evidence="1">Multi-pass membrane protein</topology>
    </subcellularLocation>
</comment>
<protein>
    <submittedName>
        <fullName evidence="7">O-antigen polymerase</fullName>
    </submittedName>
</protein>
<reference evidence="7 8" key="1">
    <citation type="journal article" date="2012" name="Stand. Genomic Sci.">
        <title>Complete genome sequence of the sulfur compounds oxidizing chemolithoautotroph Sulfuricurvum kujiense type strain (YK-1(T)).</title>
        <authorList>
            <person name="Han C."/>
            <person name="Kotsyurbenko O."/>
            <person name="Chertkov O."/>
            <person name="Held B."/>
            <person name="Lapidus A."/>
            <person name="Nolan M."/>
            <person name="Lucas S."/>
            <person name="Hammon N."/>
            <person name="Deshpande S."/>
            <person name="Cheng J.F."/>
            <person name="Tapia R."/>
            <person name="Goodwin L.A."/>
            <person name="Pitluck S."/>
            <person name="Liolios K."/>
            <person name="Pagani I."/>
            <person name="Ivanova N."/>
            <person name="Mavromatis K."/>
            <person name="Mikhailova N."/>
            <person name="Pati A."/>
            <person name="Chen A."/>
            <person name="Palaniappan K."/>
            <person name="Land M."/>
            <person name="Hauser L."/>
            <person name="Chang Y.J."/>
            <person name="Jeffries C.D."/>
            <person name="Brambilla E.M."/>
            <person name="Rohde M."/>
            <person name="Spring S."/>
            <person name="Sikorski J."/>
            <person name="Goker M."/>
            <person name="Woyke T."/>
            <person name="Bristow J."/>
            <person name="Eisen J.A."/>
            <person name="Markowitz V."/>
            <person name="Hugenholtz P."/>
            <person name="Kyrpides N.C."/>
            <person name="Klenk H.P."/>
            <person name="Detter J.C."/>
        </authorList>
    </citation>
    <scope>NUCLEOTIDE SEQUENCE [LARGE SCALE GENOMIC DNA]</scope>
    <source>
        <strain evidence="8">ATCC BAA-921 / DSM 16994 / JCM 11577 / YK-1</strain>
    </source>
</reference>
<dbReference type="Pfam" id="PF04932">
    <property type="entry name" value="Wzy_C"/>
    <property type="match status" value="1"/>
</dbReference>
<feature type="domain" description="O-antigen ligase-related" evidence="6">
    <location>
        <begin position="204"/>
        <end position="354"/>
    </location>
</feature>
<evidence type="ECO:0000256" key="3">
    <source>
        <dbReference type="ARBA" id="ARBA00022989"/>
    </source>
</evidence>
<evidence type="ECO:0000313" key="8">
    <source>
        <dbReference type="Proteomes" id="UP000008721"/>
    </source>
</evidence>
<feature type="transmembrane region" description="Helical" evidence="5">
    <location>
        <begin position="202"/>
        <end position="233"/>
    </location>
</feature>
<dbReference type="PANTHER" id="PTHR37422">
    <property type="entry name" value="TEICHURONIC ACID BIOSYNTHESIS PROTEIN TUAE"/>
    <property type="match status" value="1"/>
</dbReference>